<name>A0A6A6QEU1_9PEZI</name>
<accession>A0A6A6QEU1</accession>
<evidence type="ECO:0000313" key="1">
    <source>
        <dbReference type="EMBL" id="KAF2490918.1"/>
    </source>
</evidence>
<evidence type="ECO:0000313" key="2">
    <source>
        <dbReference type="Proteomes" id="UP000799750"/>
    </source>
</evidence>
<proteinExistence type="predicted"/>
<reference evidence="1" key="1">
    <citation type="journal article" date="2020" name="Stud. Mycol.">
        <title>101 Dothideomycetes genomes: a test case for predicting lifestyles and emergence of pathogens.</title>
        <authorList>
            <person name="Haridas S."/>
            <person name="Albert R."/>
            <person name="Binder M."/>
            <person name="Bloem J."/>
            <person name="Labutti K."/>
            <person name="Salamov A."/>
            <person name="Andreopoulos B."/>
            <person name="Baker S."/>
            <person name="Barry K."/>
            <person name="Bills G."/>
            <person name="Bluhm B."/>
            <person name="Cannon C."/>
            <person name="Castanera R."/>
            <person name="Culley D."/>
            <person name="Daum C."/>
            <person name="Ezra D."/>
            <person name="Gonzalez J."/>
            <person name="Henrissat B."/>
            <person name="Kuo A."/>
            <person name="Liang C."/>
            <person name="Lipzen A."/>
            <person name="Lutzoni F."/>
            <person name="Magnuson J."/>
            <person name="Mondo S."/>
            <person name="Nolan M."/>
            <person name="Ohm R."/>
            <person name="Pangilinan J."/>
            <person name="Park H.-J."/>
            <person name="Ramirez L."/>
            <person name="Alfaro M."/>
            <person name="Sun H."/>
            <person name="Tritt A."/>
            <person name="Yoshinaga Y."/>
            <person name="Zwiers L.-H."/>
            <person name="Turgeon B."/>
            <person name="Goodwin S."/>
            <person name="Spatafora J."/>
            <person name="Crous P."/>
            <person name="Grigoriev I."/>
        </authorList>
    </citation>
    <scope>NUCLEOTIDE SEQUENCE</scope>
    <source>
        <strain evidence="1">CBS 269.34</strain>
    </source>
</reference>
<organism evidence="1 2">
    <name type="scientific">Lophium mytilinum</name>
    <dbReference type="NCBI Taxonomy" id="390894"/>
    <lineage>
        <taxon>Eukaryota</taxon>
        <taxon>Fungi</taxon>
        <taxon>Dikarya</taxon>
        <taxon>Ascomycota</taxon>
        <taxon>Pezizomycotina</taxon>
        <taxon>Dothideomycetes</taxon>
        <taxon>Pleosporomycetidae</taxon>
        <taxon>Mytilinidiales</taxon>
        <taxon>Mytilinidiaceae</taxon>
        <taxon>Lophium</taxon>
    </lineage>
</organism>
<protein>
    <submittedName>
        <fullName evidence="1">Uncharacterized protein</fullName>
    </submittedName>
</protein>
<dbReference type="AlphaFoldDB" id="A0A6A6QEU1"/>
<sequence length="166" mass="18127">MASAQSLQSSSYLGALIQLPKATPNAMERGVKITGDSADNGHKAVDVGTLGRSPHRLIFADDQQKSFVDICPIGRRRGTAEISFPKHLALGAAPCKATSPSNTCRSAELPSAFKTLPVWYSRALEAVKKQDATKSSLPFFAICRRRPRLLRQQRAPQVYLMGPYDQ</sequence>
<keyword evidence="2" id="KW-1185">Reference proteome</keyword>
<dbReference type="Proteomes" id="UP000799750">
    <property type="component" value="Unassembled WGS sequence"/>
</dbReference>
<gene>
    <name evidence="1" type="ORF">BU16DRAFT_565850</name>
</gene>
<dbReference type="EMBL" id="MU004196">
    <property type="protein sequence ID" value="KAF2490918.1"/>
    <property type="molecule type" value="Genomic_DNA"/>
</dbReference>